<organism evidence="1 2">
    <name type="scientific">Athelia psychrophila</name>
    <dbReference type="NCBI Taxonomy" id="1759441"/>
    <lineage>
        <taxon>Eukaryota</taxon>
        <taxon>Fungi</taxon>
        <taxon>Dikarya</taxon>
        <taxon>Basidiomycota</taxon>
        <taxon>Agaricomycotina</taxon>
        <taxon>Agaricomycetes</taxon>
        <taxon>Agaricomycetidae</taxon>
        <taxon>Atheliales</taxon>
        <taxon>Atheliaceae</taxon>
        <taxon>Athelia</taxon>
    </lineage>
</organism>
<reference evidence="1 2" key="1">
    <citation type="journal article" date="2016" name="Mol. Biol. Evol.">
        <title>Comparative Genomics of Early-Diverging Mushroom-Forming Fungi Provides Insights into the Origins of Lignocellulose Decay Capabilities.</title>
        <authorList>
            <person name="Nagy L.G."/>
            <person name="Riley R."/>
            <person name="Tritt A."/>
            <person name="Adam C."/>
            <person name="Daum C."/>
            <person name="Floudas D."/>
            <person name="Sun H."/>
            <person name="Yadav J.S."/>
            <person name="Pangilinan J."/>
            <person name="Larsson K.H."/>
            <person name="Matsuura K."/>
            <person name="Barry K."/>
            <person name="Labutti K."/>
            <person name="Kuo R."/>
            <person name="Ohm R.A."/>
            <person name="Bhattacharya S.S."/>
            <person name="Shirouzu T."/>
            <person name="Yoshinaga Y."/>
            <person name="Martin F.M."/>
            <person name="Grigoriev I.V."/>
            <person name="Hibbett D.S."/>
        </authorList>
    </citation>
    <scope>NUCLEOTIDE SEQUENCE [LARGE SCALE GENOMIC DNA]</scope>
    <source>
        <strain evidence="1 2">CBS 109695</strain>
    </source>
</reference>
<dbReference type="AlphaFoldDB" id="A0A166WCR5"/>
<evidence type="ECO:0000313" key="2">
    <source>
        <dbReference type="Proteomes" id="UP000076532"/>
    </source>
</evidence>
<proteinExistence type="predicted"/>
<sequence>MTHMETGQQKYNSLPEIPARALPGGQLVHSYRSLNISPSALMDNLASSNDAQVQTYRRNTSAGCNCTRRPAMSCCMPTETCQSPNALEHSSSRQGRYITIHIATAARKKPTSRNKVMVDHWGPCARGRLKQAITISTTSVNVMDSSKYLIFKL</sequence>
<name>A0A166WCR5_9AGAM</name>
<keyword evidence="2" id="KW-1185">Reference proteome</keyword>
<accession>A0A166WCR5</accession>
<evidence type="ECO:0000313" key="1">
    <source>
        <dbReference type="EMBL" id="KZP33624.1"/>
    </source>
</evidence>
<dbReference type="EMBL" id="KV417482">
    <property type="protein sequence ID" value="KZP33624.1"/>
    <property type="molecule type" value="Genomic_DNA"/>
</dbReference>
<dbReference type="Proteomes" id="UP000076532">
    <property type="component" value="Unassembled WGS sequence"/>
</dbReference>
<gene>
    <name evidence="1" type="ORF">FIBSPDRAFT_881783</name>
</gene>
<protein>
    <submittedName>
        <fullName evidence="1">Uncharacterized protein</fullName>
    </submittedName>
</protein>